<feature type="transmembrane region" description="Helical" evidence="1">
    <location>
        <begin position="337"/>
        <end position="357"/>
    </location>
</feature>
<feature type="transmembrane region" description="Helical" evidence="1">
    <location>
        <begin position="20"/>
        <end position="47"/>
    </location>
</feature>
<gene>
    <name evidence="2" type="ORF">FHP88_01170</name>
</gene>
<protein>
    <submittedName>
        <fullName evidence="2">NnrS family protein</fullName>
    </submittedName>
</protein>
<feature type="transmembrane region" description="Helical" evidence="1">
    <location>
        <begin position="272"/>
        <end position="293"/>
    </location>
</feature>
<organism evidence="2 3">
    <name type="scientific">Sedimenticola selenatireducens</name>
    <dbReference type="NCBI Taxonomy" id="191960"/>
    <lineage>
        <taxon>Bacteria</taxon>
        <taxon>Pseudomonadati</taxon>
        <taxon>Pseudomonadota</taxon>
        <taxon>Gammaproteobacteria</taxon>
        <taxon>Chromatiales</taxon>
        <taxon>Sedimenticolaceae</taxon>
        <taxon>Sedimenticola</taxon>
    </lineage>
</organism>
<feature type="transmembrane region" description="Helical" evidence="1">
    <location>
        <begin position="363"/>
        <end position="385"/>
    </location>
</feature>
<dbReference type="InterPro" id="IPR010266">
    <property type="entry name" value="NnrS"/>
</dbReference>
<reference evidence="2 3" key="1">
    <citation type="submission" date="2019-07" db="EMBL/GenBank/DDBJ databases">
        <title>The pathways for chlorine oxyanion respiration interact through the shared metabolite chlorate.</title>
        <authorList>
            <person name="Barnum T.P."/>
            <person name="Cheng Y."/>
            <person name="Hill K.A."/>
            <person name="Lucas L.N."/>
            <person name="Carlson H.K."/>
            <person name="Coates J.D."/>
        </authorList>
    </citation>
    <scope>NUCLEOTIDE SEQUENCE [LARGE SCALE GENOMIC DNA]</scope>
    <source>
        <strain evidence="2 3">BK-1</strain>
    </source>
</reference>
<proteinExistence type="predicted"/>
<keyword evidence="3" id="KW-1185">Reference proteome</keyword>
<keyword evidence="1" id="KW-1133">Transmembrane helix</keyword>
<evidence type="ECO:0000256" key="1">
    <source>
        <dbReference type="SAM" id="Phobius"/>
    </source>
</evidence>
<dbReference type="Proteomes" id="UP000316649">
    <property type="component" value="Unassembled WGS sequence"/>
</dbReference>
<feature type="transmembrane region" description="Helical" evidence="1">
    <location>
        <begin position="305"/>
        <end position="325"/>
    </location>
</feature>
<dbReference type="Pfam" id="PF05940">
    <property type="entry name" value="NnrS"/>
    <property type="match status" value="1"/>
</dbReference>
<feature type="transmembrane region" description="Helical" evidence="1">
    <location>
        <begin position="67"/>
        <end position="85"/>
    </location>
</feature>
<feature type="transmembrane region" description="Helical" evidence="1">
    <location>
        <begin position="120"/>
        <end position="142"/>
    </location>
</feature>
<name>A0A558DLF2_9GAMM</name>
<dbReference type="EMBL" id="VMNH01000003">
    <property type="protein sequence ID" value="TVO78316.1"/>
    <property type="molecule type" value="Genomic_DNA"/>
</dbReference>
<accession>A0A558DLF2</accession>
<feature type="transmembrane region" description="Helical" evidence="1">
    <location>
        <begin position="154"/>
        <end position="179"/>
    </location>
</feature>
<evidence type="ECO:0000313" key="3">
    <source>
        <dbReference type="Proteomes" id="UP000316649"/>
    </source>
</evidence>
<comment type="caution">
    <text evidence="2">The sequence shown here is derived from an EMBL/GenBank/DDBJ whole genome shotgun (WGS) entry which is preliminary data.</text>
</comment>
<dbReference type="OrthoDB" id="9770040at2"/>
<keyword evidence="1" id="KW-0812">Transmembrane</keyword>
<dbReference type="RefSeq" id="WP_144357161.1">
    <property type="nucleotide sequence ID" value="NZ_VMNH01000003.1"/>
</dbReference>
<feature type="transmembrane region" description="Helical" evidence="1">
    <location>
        <begin position="97"/>
        <end position="114"/>
    </location>
</feature>
<feature type="transmembrane region" description="Helical" evidence="1">
    <location>
        <begin position="243"/>
        <end position="260"/>
    </location>
</feature>
<sequence length="399" mass="43559">MLKVHSEPPKPELKPEGMTLLALGFRPFFLSAAFSALFLMLIWLGAWSGAYSLPTYYGPIGWHSHEMLFGYAVAIIAGFLLTAVRNWTGVTPPTGKPLGLLFLLWLAGRIVPFFDGLIPGTLIAIIDLAFLPAVALGIQPALWQGQQKVNRIFVPLLLVMAVANLYVHLQALGFTLTAIQGADAMLYLVAFLITLLGGRVIPFFTEAVIPGHQSKRDNKVEMATVILLGGLVLTQFIYPAPFITGLFALGVAITQTIRVVGWYNHKIWQIPILWVLFTGMLWLIIGFTLIALASYEVIGLNLAKHAITVGGIGVLTFGMMARVALGHTGRPIDSSRLINGCFILLNLAAIARVFGPLVQPQNYTFWVHLSGGLWIICFVIFGLIYTPMLIKPRVDGKAG</sequence>
<feature type="transmembrane region" description="Helical" evidence="1">
    <location>
        <begin position="185"/>
        <end position="208"/>
    </location>
</feature>
<keyword evidence="1" id="KW-0472">Membrane</keyword>
<evidence type="ECO:0000313" key="2">
    <source>
        <dbReference type="EMBL" id="TVO78316.1"/>
    </source>
</evidence>
<dbReference type="AlphaFoldDB" id="A0A558DLF2"/>